<comment type="pathway">
    <text evidence="10">Carotenoid biosynthesis; staphyloxanthin biosynthesis; staphyloxanthin from farnesyl diphosphate: step 5/5.</text>
</comment>
<evidence type="ECO:0000256" key="10">
    <source>
        <dbReference type="ARBA" id="ARBA00023588"/>
    </source>
</evidence>
<evidence type="ECO:0000256" key="11">
    <source>
        <dbReference type="ARBA" id="ARBA00023603"/>
    </source>
</evidence>
<keyword evidence="3 15" id="KW-0808">Transferase</keyword>
<dbReference type="AlphaFoldDB" id="A0A2N6QHL7"/>
<feature type="transmembrane region" description="Helical" evidence="14">
    <location>
        <begin position="6"/>
        <end position="28"/>
    </location>
</feature>
<keyword evidence="5" id="KW-0732">Signal</keyword>
<keyword evidence="8 14" id="KW-0472">Membrane</keyword>
<organism evidence="15 16">
    <name type="scientific">Staphylococcus pettenkoferi</name>
    <dbReference type="NCBI Taxonomy" id="170573"/>
    <lineage>
        <taxon>Bacteria</taxon>
        <taxon>Bacillati</taxon>
        <taxon>Bacillota</taxon>
        <taxon>Bacilli</taxon>
        <taxon>Bacillales</taxon>
        <taxon>Staphylococcaceae</taxon>
        <taxon>Staphylococcus</taxon>
    </lineage>
</organism>
<keyword evidence="2" id="KW-1003">Cell membrane</keyword>
<comment type="similarity">
    <text evidence="11">Belongs to the acyltransferase CrtO family.</text>
</comment>
<dbReference type="RefSeq" id="WP_070504307.1">
    <property type="nucleotide sequence ID" value="NZ_JAASJD010000003.1"/>
</dbReference>
<evidence type="ECO:0000256" key="1">
    <source>
        <dbReference type="ARBA" id="ARBA00004162"/>
    </source>
</evidence>
<keyword evidence="7 14" id="KW-1133">Transmembrane helix</keyword>
<dbReference type="Proteomes" id="UP000235748">
    <property type="component" value="Unassembled WGS sequence"/>
</dbReference>
<evidence type="ECO:0000256" key="2">
    <source>
        <dbReference type="ARBA" id="ARBA00022475"/>
    </source>
</evidence>
<name>A0A2N6QHL7_9STAP</name>
<dbReference type="InterPro" id="IPR044021">
    <property type="entry name" value="CrtO"/>
</dbReference>
<evidence type="ECO:0000256" key="12">
    <source>
        <dbReference type="ARBA" id="ARBA00023667"/>
    </source>
</evidence>
<comment type="function">
    <text evidence="13">Catalyzes the acylation of glycosyl-4,4'-diaponeurosporenoate, i.e. the esterification of glucose at the C6'' position with the carboxyl group of the C(15) fatty acid 12-methyltetradecanoic acid, to yield staphyloxanthin. This is the last step in the biosynthesis of this orange pigment, present in most staphylococci strains.</text>
</comment>
<evidence type="ECO:0000256" key="8">
    <source>
        <dbReference type="ARBA" id="ARBA00023136"/>
    </source>
</evidence>
<evidence type="ECO:0000256" key="13">
    <source>
        <dbReference type="ARBA" id="ARBA00025324"/>
    </source>
</evidence>
<evidence type="ECO:0000256" key="7">
    <source>
        <dbReference type="ARBA" id="ARBA00022989"/>
    </source>
</evidence>
<comment type="subcellular location">
    <subcellularLocation>
        <location evidence="1">Cell membrane</location>
        <topology evidence="1">Single-pass membrane protein</topology>
    </subcellularLocation>
</comment>
<evidence type="ECO:0000256" key="4">
    <source>
        <dbReference type="ARBA" id="ARBA00022692"/>
    </source>
</evidence>
<evidence type="ECO:0000256" key="14">
    <source>
        <dbReference type="SAM" id="Phobius"/>
    </source>
</evidence>
<dbReference type="GO" id="GO:0016117">
    <property type="term" value="P:carotenoid biosynthetic process"/>
    <property type="evidence" value="ECO:0007669"/>
    <property type="project" value="UniProtKB-KW"/>
</dbReference>
<keyword evidence="9 15" id="KW-0012">Acyltransferase</keyword>
<evidence type="ECO:0000313" key="16">
    <source>
        <dbReference type="Proteomes" id="UP000235748"/>
    </source>
</evidence>
<evidence type="ECO:0000256" key="5">
    <source>
        <dbReference type="ARBA" id="ARBA00022729"/>
    </source>
</evidence>
<dbReference type="GO" id="GO:0005886">
    <property type="term" value="C:plasma membrane"/>
    <property type="evidence" value="ECO:0007669"/>
    <property type="project" value="UniProtKB-SubCell"/>
</dbReference>
<dbReference type="Pfam" id="PF18927">
    <property type="entry name" value="CrtO"/>
    <property type="match status" value="1"/>
</dbReference>
<evidence type="ECO:0000256" key="9">
    <source>
        <dbReference type="ARBA" id="ARBA00023315"/>
    </source>
</evidence>
<sequence>MERLVLKNIVGWFLVHMIVSIGVALIPIQQLRRIRPYFRNFRNEADVLKRYLHIRRWKDQLPESSQFLFLSYDKSHLNEHTEDLVERFLLEVNRAELTHWLSMAPFPLFFLWNPPRYRAIHVIYAVMSNLPFILVQRYNRIRLERVLKKMNQRHSKTP</sequence>
<evidence type="ECO:0000256" key="6">
    <source>
        <dbReference type="ARBA" id="ARBA00022746"/>
    </source>
</evidence>
<gene>
    <name evidence="15" type="ORF">CJ235_07370</name>
</gene>
<evidence type="ECO:0000313" key="15">
    <source>
        <dbReference type="EMBL" id="PMC19078.1"/>
    </source>
</evidence>
<reference evidence="15 16" key="1">
    <citation type="submission" date="2017-09" db="EMBL/GenBank/DDBJ databases">
        <title>Bacterial strain isolated from the female urinary microbiota.</title>
        <authorList>
            <person name="Thomas-White K."/>
            <person name="Kumar N."/>
            <person name="Forster S."/>
            <person name="Putonti C."/>
            <person name="Lawley T."/>
            <person name="Wolfe A.J."/>
        </authorList>
    </citation>
    <scope>NUCLEOTIDE SEQUENCE [LARGE SCALE GENOMIC DNA]</scope>
    <source>
        <strain evidence="15 16">UMB0834</strain>
    </source>
</reference>
<dbReference type="GO" id="GO:0016746">
    <property type="term" value="F:acyltransferase activity"/>
    <property type="evidence" value="ECO:0007669"/>
    <property type="project" value="UniProtKB-KW"/>
</dbReference>
<dbReference type="STRING" id="170573.GCA_001076995_01788"/>
<proteinExistence type="inferred from homology"/>
<accession>A0A2N6QHL7</accession>
<evidence type="ECO:0000256" key="3">
    <source>
        <dbReference type="ARBA" id="ARBA00022679"/>
    </source>
</evidence>
<protein>
    <recommendedName>
        <fullName evidence="12">Glycosyl-4,4'-diaponeurosporenoate acyltransferase</fullName>
    </recommendedName>
</protein>
<dbReference type="UniPathway" id="UPA00029">
    <property type="reaction ID" value="UER00560"/>
</dbReference>
<comment type="caution">
    <text evidence="15">The sequence shown here is derived from an EMBL/GenBank/DDBJ whole genome shotgun (WGS) entry which is preliminary data.</text>
</comment>
<keyword evidence="6" id="KW-0125">Carotenoid biosynthesis</keyword>
<dbReference type="EMBL" id="PNGG01000003">
    <property type="protein sequence ID" value="PMC19078.1"/>
    <property type="molecule type" value="Genomic_DNA"/>
</dbReference>
<keyword evidence="4 14" id="KW-0812">Transmembrane</keyword>